<proteinExistence type="predicted"/>
<gene>
    <name evidence="3" type="ORF">JBS370_LOCUS3775</name>
    <name evidence="2" type="ORF">ZHD862_LOCUS2106</name>
</gene>
<feature type="transmembrane region" description="Helical" evidence="1">
    <location>
        <begin position="224"/>
        <end position="243"/>
    </location>
</feature>
<comment type="caution">
    <text evidence="2">The sequence shown here is derived from an EMBL/GenBank/DDBJ whole genome shotgun (WGS) entry which is preliminary data.</text>
</comment>
<dbReference type="Proteomes" id="UP000663864">
    <property type="component" value="Unassembled WGS sequence"/>
</dbReference>
<organism evidence="2 4">
    <name type="scientific">Rotaria sordida</name>
    <dbReference type="NCBI Taxonomy" id="392033"/>
    <lineage>
        <taxon>Eukaryota</taxon>
        <taxon>Metazoa</taxon>
        <taxon>Spiralia</taxon>
        <taxon>Gnathifera</taxon>
        <taxon>Rotifera</taxon>
        <taxon>Eurotatoria</taxon>
        <taxon>Bdelloidea</taxon>
        <taxon>Philodinida</taxon>
        <taxon>Philodinidae</taxon>
        <taxon>Rotaria</taxon>
    </lineage>
</organism>
<name>A0A813SEJ9_9BILA</name>
<dbReference type="AlphaFoldDB" id="A0A813SEJ9"/>
<evidence type="ECO:0000256" key="1">
    <source>
        <dbReference type="SAM" id="Phobius"/>
    </source>
</evidence>
<keyword evidence="1" id="KW-0472">Membrane</keyword>
<dbReference type="Proteomes" id="UP000663836">
    <property type="component" value="Unassembled WGS sequence"/>
</dbReference>
<dbReference type="EMBL" id="CAJOBD010000165">
    <property type="protein sequence ID" value="CAF3600691.1"/>
    <property type="molecule type" value="Genomic_DNA"/>
</dbReference>
<accession>A0A813SEJ9</accession>
<dbReference type="EMBL" id="CAJNOT010000040">
    <property type="protein sequence ID" value="CAF0795020.1"/>
    <property type="molecule type" value="Genomic_DNA"/>
</dbReference>
<evidence type="ECO:0000313" key="3">
    <source>
        <dbReference type="EMBL" id="CAF3600691.1"/>
    </source>
</evidence>
<keyword evidence="1" id="KW-0812">Transmembrane</keyword>
<protein>
    <submittedName>
        <fullName evidence="2">Uncharacterized protein</fullName>
    </submittedName>
</protein>
<keyword evidence="1" id="KW-1133">Transmembrane helix</keyword>
<reference evidence="2" key="1">
    <citation type="submission" date="2021-02" db="EMBL/GenBank/DDBJ databases">
        <authorList>
            <person name="Nowell W R."/>
        </authorList>
    </citation>
    <scope>NUCLEOTIDE SEQUENCE</scope>
</reference>
<sequence length="370" mass="42437">MTANDKFYHYRQIRSLQPTDQNNQIDHNIIKLNVSLINENITSSNICSTESINIDTLTNESHIDPNIQHDTSITITPIDIIQFTSSWTRKIVINNHDDDDDDDDDDKQNNHPISLNMIQIIFTIPYTITNISIYNKTVFIIDVIHNQLLATLIDICINESSFIINYSTIKPLPHNICLYLLLNLTLSTTLREIIFCRTIDDLYNNTSLSYNQTETNHGVGPSQFFILSQCIIILIMMFIIYAVQTARQKNLVNRASQRLVHSRPYMTIFGNRTVPSTNNNDDSISLNPATTLQRGLNHLIFHRQLSSLPNHQISVPVEEQVLAASDLTSTIFDRRATRPHINRDLIDVKEFTRRMSVQMESPIDTESNVL</sequence>
<evidence type="ECO:0000313" key="2">
    <source>
        <dbReference type="EMBL" id="CAF0795020.1"/>
    </source>
</evidence>
<evidence type="ECO:0000313" key="4">
    <source>
        <dbReference type="Proteomes" id="UP000663864"/>
    </source>
</evidence>